<dbReference type="Proteomes" id="UP001565243">
    <property type="component" value="Unassembled WGS sequence"/>
</dbReference>
<evidence type="ECO:0008006" key="3">
    <source>
        <dbReference type="Google" id="ProtNLM"/>
    </source>
</evidence>
<evidence type="ECO:0000313" key="1">
    <source>
        <dbReference type="EMBL" id="MEY8773203.1"/>
    </source>
</evidence>
<dbReference type="EMBL" id="JBGFFX010000019">
    <property type="protein sequence ID" value="MEY8773203.1"/>
    <property type="molecule type" value="Genomic_DNA"/>
</dbReference>
<reference evidence="1 2" key="1">
    <citation type="submission" date="2024-07" db="EMBL/GenBank/DDBJ databases">
        <authorList>
            <person name="Hebao G."/>
        </authorList>
    </citation>
    <scope>NUCLEOTIDE SEQUENCE [LARGE SCALE GENOMIC DNA]</scope>
    <source>
        <strain evidence="1 2">ACCC 02193</strain>
    </source>
</reference>
<accession>A0ABV4EE33</accession>
<name>A0ABV4EE33_9GAMM</name>
<proteinExistence type="predicted"/>
<keyword evidence="2" id="KW-1185">Reference proteome</keyword>
<comment type="caution">
    <text evidence="1">The sequence shown here is derived from an EMBL/GenBank/DDBJ whole genome shotgun (WGS) entry which is preliminary data.</text>
</comment>
<sequence length="152" mass="16680">MLDYIDRENLMRDRSSYPGRPPALKRFFALFALACAPAVLTACDLADYFPDAPQPVSVISPGYQVRIDGQAVPVSGFDKCPPSGGDTEHATQTDAGRCIVLAEGRKTVRVSLHRPGGSVTETWQIIRARDAHKREITRLQRPDGQFVMAANP</sequence>
<protein>
    <recommendedName>
        <fullName evidence="3">Lipoprotein</fullName>
    </recommendedName>
</protein>
<evidence type="ECO:0000313" key="2">
    <source>
        <dbReference type="Proteomes" id="UP001565243"/>
    </source>
</evidence>
<organism evidence="1 2">
    <name type="scientific">Erwinia aeris</name>
    <dbReference type="NCBI Taxonomy" id="3239803"/>
    <lineage>
        <taxon>Bacteria</taxon>
        <taxon>Pseudomonadati</taxon>
        <taxon>Pseudomonadota</taxon>
        <taxon>Gammaproteobacteria</taxon>
        <taxon>Enterobacterales</taxon>
        <taxon>Erwiniaceae</taxon>
        <taxon>Erwinia</taxon>
    </lineage>
</organism>
<gene>
    <name evidence="1" type="ORF">AB6T85_22625</name>
</gene>
<dbReference type="RefSeq" id="WP_369896842.1">
    <property type="nucleotide sequence ID" value="NZ_JBGFFX010000019.1"/>
</dbReference>